<evidence type="ECO:0000313" key="1">
    <source>
        <dbReference type="EMBL" id="QIG73453.1"/>
    </source>
</evidence>
<dbReference type="Pfam" id="PF11649">
    <property type="entry name" value="T4_neck-protein"/>
    <property type="match status" value="1"/>
</dbReference>
<evidence type="ECO:0000313" key="2">
    <source>
        <dbReference type="Proteomes" id="UP000615696"/>
    </source>
</evidence>
<sequence length="279" mass="31446">MTNPYINSMFEDNEADLVYSLSDELIYNAGVAIEYLPREVVRMDPVLNEPLSSQFNKVFQLDAYIETTDSFSAGNEIFGPVGLSFNFSSASLSVSRRLFIANTGMSEPREGDLIFIKPNQMLFEIMNTNVKDPLISGGRHYTYTIFVQPYKFGEGNSSFSNKFQMSTDLQSVLDEFLGHVDQTTWTGYDASMDTVTVDTIDIFADDNFSGISPIVRADTTEFTADMLITADDMLGIWNESADDVLKMMDDEMPRFAQNQKFECDGESKIFNDTNPFGFF</sequence>
<reference evidence="1 2" key="1">
    <citation type="submission" date="2020-01" db="EMBL/GenBank/DDBJ databases">
        <title>Patterns of diversity and host range of bacteriophage communities associated with bean-nodulatin bacteria.</title>
        <authorList>
            <person name="Vann Cauwenberghe J."/>
            <person name="Santamaria R.I."/>
            <person name="Bustos P."/>
            <person name="Juarez S."/>
            <person name="Gonzalez V."/>
        </authorList>
    </citation>
    <scope>NUCLEOTIDE SEQUENCE [LARGE SCALE GENOMIC DNA]</scope>
    <source>
        <strain evidence="2">RHph</strain>
    </source>
</reference>
<gene>
    <name evidence="1" type="ORF">EVC04_016</name>
</gene>
<keyword evidence="2" id="KW-1185">Reference proteome</keyword>
<name>A0A7S5R9I8_9CAUD</name>
<dbReference type="InterPro" id="IPR021674">
    <property type="entry name" value="Phage_T4_Gp14_neck-protein"/>
</dbReference>
<dbReference type="EMBL" id="MN988532">
    <property type="protein sequence ID" value="QIG73453.1"/>
    <property type="molecule type" value="Genomic_DNA"/>
</dbReference>
<protein>
    <submittedName>
        <fullName evidence="1">Neck protein</fullName>
    </submittedName>
</protein>
<proteinExistence type="predicted"/>
<dbReference type="Proteomes" id="UP000615696">
    <property type="component" value="Segment"/>
</dbReference>
<accession>A0A7S5R9I8</accession>
<organism evidence="1 2">
    <name type="scientific">Rhizobium phage RHph_I1_9</name>
    <dbReference type="NCBI Taxonomy" id="2509729"/>
    <lineage>
        <taxon>Viruses</taxon>
        <taxon>Duplodnaviria</taxon>
        <taxon>Heunggongvirae</taxon>
        <taxon>Uroviricota</taxon>
        <taxon>Caudoviricetes</taxon>
        <taxon>Pootjesviridae</taxon>
        <taxon>Staniewskivirinae</taxon>
        <taxon>Trinifflemingvirus</taxon>
        <taxon>Trinifflemingvirus I19</taxon>
    </lineage>
</organism>